<dbReference type="Proteomes" id="UP001595756">
    <property type="component" value="Unassembled WGS sequence"/>
</dbReference>
<dbReference type="InterPro" id="IPR004090">
    <property type="entry name" value="Chemotax_Me-accpt_rcpt"/>
</dbReference>
<dbReference type="Gene3D" id="1.10.287.950">
    <property type="entry name" value="Methyl-accepting chemotaxis protein"/>
    <property type="match status" value="1"/>
</dbReference>
<name>A0ABV8S082_9BURK</name>
<evidence type="ECO:0000256" key="2">
    <source>
        <dbReference type="ARBA" id="ARBA00029447"/>
    </source>
</evidence>
<evidence type="ECO:0000256" key="4">
    <source>
        <dbReference type="SAM" id="Phobius"/>
    </source>
</evidence>
<organism evidence="6 7">
    <name type="scientific">Castellaniella hirudinis</name>
    <dbReference type="NCBI Taxonomy" id="1144617"/>
    <lineage>
        <taxon>Bacteria</taxon>
        <taxon>Pseudomonadati</taxon>
        <taxon>Pseudomonadota</taxon>
        <taxon>Betaproteobacteria</taxon>
        <taxon>Burkholderiales</taxon>
        <taxon>Alcaligenaceae</taxon>
        <taxon>Castellaniella</taxon>
    </lineage>
</organism>
<keyword evidence="4" id="KW-0812">Transmembrane</keyword>
<dbReference type="PANTHER" id="PTHR43531:SF11">
    <property type="entry name" value="METHYL-ACCEPTING CHEMOTAXIS PROTEIN 3"/>
    <property type="match status" value="1"/>
</dbReference>
<keyword evidence="4" id="KW-1133">Transmembrane helix</keyword>
<sequence>MRMRSSSQPGVATRLIASFLAGAALTLVMGAIGLYASGRIHALAETMYHRDLRNLQQAALANQQMLLTARAIRIAALAPVQATRDAQLDAAERHLGKLHQALAVPPGSDPGKDSPLLRDTRAAAQAYADGIRRVARLIAREPLQPVRASVTMLYQEIVPLADHADTLMNQLIEQRQQQARMLSQDTQAIYDRASVLIIILTIVSALCAVILGIVLTRWLMRQMGSEPADVAHIAHSIAAGDLSLPIDASRAPPHSVISAMAHMQDSLRQIVSSVRASSDHIATGSNQIHLGNTDLAERTELQAADISETAAAMEEITGTVRNNAETAREAALFAARANAAVIRSLQQVRAIEETIQDMARTSRQIEGITDLIDGIALQTKILALNAGVEAARANEQGQGFAVVAMEVQALALRSSNAAREIADLVENSTRQAARVETGIQAIAEDTRFSGEQIGQLNQLVSHVRASTAEQSQGLEQISTAVSQLSDITRSNAALVEEAAAASGSLAQQTSSLVAVVSRFHLEPAASLPRLV</sequence>
<comment type="caution">
    <text evidence="6">The sequence shown here is derived from an EMBL/GenBank/DDBJ whole genome shotgun (WGS) entry which is preliminary data.</text>
</comment>
<dbReference type="InterPro" id="IPR051310">
    <property type="entry name" value="MCP_chemotaxis"/>
</dbReference>
<keyword evidence="1" id="KW-0145">Chemotaxis</keyword>
<reference evidence="7" key="1">
    <citation type="journal article" date="2019" name="Int. J. Syst. Evol. Microbiol.">
        <title>The Global Catalogue of Microorganisms (GCM) 10K type strain sequencing project: providing services to taxonomists for standard genome sequencing and annotation.</title>
        <authorList>
            <consortium name="The Broad Institute Genomics Platform"/>
            <consortium name="The Broad Institute Genome Sequencing Center for Infectious Disease"/>
            <person name="Wu L."/>
            <person name="Ma J."/>
        </authorList>
    </citation>
    <scope>NUCLEOTIDE SEQUENCE [LARGE SCALE GENOMIC DNA]</scope>
    <source>
        <strain evidence="7">CGMCC 1.19029</strain>
    </source>
</reference>
<proteinExistence type="inferred from homology"/>
<dbReference type="EMBL" id="JBHSDY010000006">
    <property type="protein sequence ID" value="MFC4298439.1"/>
    <property type="molecule type" value="Genomic_DNA"/>
</dbReference>
<evidence type="ECO:0000313" key="6">
    <source>
        <dbReference type="EMBL" id="MFC4298439.1"/>
    </source>
</evidence>
<feature type="transmembrane region" description="Helical" evidence="4">
    <location>
        <begin position="193"/>
        <end position="215"/>
    </location>
</feature>
<evidence type="ECO:0000259" key="5">
    <source>
        <dbReference type="PROSITE" id="PS50111"/>
    </source>
</evidence>
<dbReference type="Pfam" id="PF00015">
    <property type="entry name" value="MCPsignal"/>
    <property type="match status" value="1"/>
</dbReference>
<accession>A0ABV8S082</accession>
<keyword evidence="4" id="KW-0472">Membrane</keyword>
<dbReference type="SMART" id="SM00283">
    <property type="entry name" value="MA"/>
    <property type="match status" value="1"/>
</dbReference>
<keyword evidence="3" id="KW-0807">Transducer</keyword>
<evidence type="ECO:0000313" key="7">
    <source>
        <dbReference type="Proteomes" id="UP001595756"/>
    </source>
</evidence>
<dbReference type="PANTHER" id="PTHR43531">
    <property type="entry name" value="PROTEIN ICFG"/>
    <property type="match status" value="1"/>
</dbReference>
<dbReference type="PRINTS" id="PR00260">
    <property type="entry name" value="CHEMTRNSDUCR"/>
</dbReference>
<dbReference type="PROSITE" id="PS50111">
    <property type="entry name" value="CHEMOTAXIS_TRANSDUC_2"/>
    <property type="match status" value="1"/>
</dbReference>
<dbReference type="Pfam" id="PF12729">
    <property type="entry name" value="4HB_MCP_1"/>
    <property type="match status" value="1"/>
</dbReference>
<feature type="domain" description="Methyl-accepting transducer" evidence="5">
    <location>
        <begin position="277"/>
        <end position="506"/>
    </location>
</feature>
<evidence type="ECO:0000256" key="1">
    <source>
        <dbReference type="ARBA" id="ARBA00022500"/>
    </source>
</evidence>
<dbReference type="InterPro" id="IPR004089">
    <property type="entry name" value="MCPsignal_dom"/>
</dbReference>
<dbReference type="InterPro" id="IPR024478">
    <property type="entry name" value="HlyB_4HB_MCP"/>
</dbReference>
<keyword evidence="7" id="KW-1185">Reference proteome</keyword>
<comment type="similarity">
    <text evidence="2">Belongs to the methyl-accepting chemotaxis (MCP) protein family.</text>
</comment>
<evidence type="ECO:0000256" key="3">
    <source>
        <dbReference type="PROSITE-ProRule" id="PRU00284"/>
    </source>
</evidence>
<protein>
    <submittedName>
        <fullName evidence="6">Methyl-accepting chemotaxis protein</fullName>
    </submittedName>
</protein>
<dbReference type="SUPFAM" id="SSF58104">
    <property type="entry name" value="Methyl-accepting chemotaxis protein (MCP) signaling domain"/>
    <property type="match status" value="1"/>
</dbReference>
<dbReference type="RefSeq" id="WP_376813002.1">
    <property type="nucleotide sequence ID" value="NZ_JBHSDY010000006.1"/>
</dbReference>
<gene>
    <name evidence="6" type="ORF">ACFO0J_10345</name>
</gene>